<protein>
    <submittedName>
        <fullName evidence="2">Amidohydrolase family protein</fullName>
    </submittedName>
</protein>
<evidence type="ECO:0000259" key="1">
    <source>
        <dbReference type="Pfam" id="PF07969"/>
    </source>
</evidence>
<evidence type="ECO:0000313" key="3">
    <source>
        <dbReference type="Proteomes" id="UP000706039"/>
    </source>
</evidence>
<dbReference type="EMBL" id="JAINVV010000004">
    <property type="protein sequence ID" value="MBY8822131.1"/>
    <property type="molecule type" value="Genomic_DNA"/>
</dbReference>
<dbReference type="InterPro" id="IPR023100">
    <property type="entry name" value="D-aminoacylase_insert_dom_sf"/>
</dbReference>
<comment type="caution">
    <text evidence="2">The sequence shown here is derived from an EMBL/GenBank/DDBJ whole genome shotgun (WGS) entry which is preliminary data.</text>
</comment>
<dbReference type="PANTHER" id="PTHR11647">
    <property type="entry name" value="HYDRANTOINASE/DIHYDROPYRIMIDINASE FAMILY MEMBER"/>
    <property type="match status" value="1"/>
</dbReference>
<dbReference type="Gene3D" id="3.20.20.140">
    <property type="entry name" value="Metal-dependent hydrolases"/>
    <property type="match status" value="1"/>
</dbReference>
<proteinExistence type="predicted"/>
<dbReference type="InterPro" id="IPR013108">
    <property type="entry name" value="Amidohydro_3"/>
</dbReference>
<dbReference type="InterPro" id="IPR050378">
    <property type="entry name" value="Metallo-dep_Hydrolases_sf"/>
</dbReference>
<dbReference type="SUPFAM" id="SSF51556">
    <property type="entry name" value="Metallo-dependent hydrolases"/>
    <property type="match status" value="1"/>
</dbReference>
<gene>
    <name evidence="2" type="ORF">K7G82_07510</name>
</gene>
<dbReference type="PANTHER" id="PTHR11647:SF1">
    <property type="entry name" value="COLLAPSIN RESPONSE MEDIATOR PROTEIN"/>
    <property type="match status" value="1"/>
</dbReference>
<name>A0ABS7PLF2_9SPHN</name>
<organism evidence="2 3">
    <name type="scientific">Sphingomonas colocasiae</name>
    <dbReference type="NCBI Taxonomy" id="1848973"/>
    <lineage>
        <taxon>Bacteria</taxon>
        <taxon>Pseudomonadati</taxon>
        <taxon>Pseudomonadota</taxon>
        <taxon>Alphaproteobacteria</taxon>
        <taxon>Sphingomonadales</taxon>
        <taxon>Sphingomonadaceae</taxon>
        <taxon>Sphingomonas</taxon>
    </lineage>
</organism>
<feature type="domain" description="Amidohydrolase 3" evidence="1">
    <location>
        <begin position="65"/>
        <end position="500"/>
    </location>
</feature>
<sequence>MLLLAAAWPAMAGAGAPERDGTIVIRGGTIYDGSSATPVTGDVVIRGDRIVRVGPAGKARVRGARVIDATGMIVAPGFIDTHTHSDRFLMGDTPELRLNLPWMMQGVTTIFTGSDGNGQPGGKVDVGGLLSHVESAGHGLNVAAYVGFGAVRQAVLKSDARAPDDAELARMKAMVAKGMCEGALGLSTGLFYAPQSFAKTEEVIAVTREAAVRGGFYDTHQRDESSDSIGLLNSVQEVIRIGRETGIPVHFSHFKAAGPGVHGKSVDMIAAVEAARAEGVKVTADQYPWAASQTSLAALLVPRWAVAGGMEAFRKRLDDPAQAAKIRQDMAASLKLRGGPSTMLLPSKNKPWTGKRLAEIAGEWNVDPIEAALRVILDPDGANSAISFGMHNDDITRLMKQPWVMTGSDGSQGHPRMYATYPEKYARYVLAEKAITLADFINSSSGRVADTFRLDRRGHLRPGYFADIVVFDPAAYRPRADYVNADRLSEGVRTLLVNGALAIEGGKPTGAAAGRALRKTPPAGTCA</sequence>
<dbReference type="Pfam" id="PF07969">
    <property type="entry name" value="Amidohydro_3"/>
    <property type="match status" value="1"/>
</dbReference>
<accession>A0ABS7PLF2</accession>
<dbReference type="Proteomes" id="UP000706039">
    <property type="component" value="Unassembled WGS sequence"/>
</dbReference>
<evidence type="ECO:0000313" key="2">
    <source>
        <dbReference type="EMBL" id="MBY8822131.1"/>
    </source>
</evidence>
<dbReference type="InterPro" id="IPR032466">
    <property type="entry name" value="Metal_Hydrolase"/>
</dbReference>
<dbReference type="SUPFAM" id="SSF51338">
    <property type="entry name" value="Composite domain of metallo-dependent hydrolases"/>
    <property type="match status" value="1"/>
</dbReference>
<reference evidence="2 3" key="1">
    <citation type="submission" date="2021-08" db="EMBL/GenBank/DDBJ databases">
        <authorList>
            <person name="Tuo L."/>
        </authorList>
    </citation>
    <scope>NUCLEOTIDE SEQUENCE [LARGE SCALE GENOMIC DNA]</scope>
    <source>
        <strain evidence="2 3">JCM 31229</strain>
    </source>
</reference>
<dbReference type="InterPro" id="IPR011059">
    <property type="entry name" value="Metal-dep_hydrolase_composite"/>
</dbReference>
<keyword evidence="3" id="KW-1185">Reference proteome</keyword>
<dbReference type="Gene3D" id="3.30.1490.130">
    <property type="entry name" value="D-aminoacylase. Domain 3"/>
    <property type="match status" value="1"/>
</dbReference>
<dbReference type="Gene3D" id="2.30.40.10">
    <property type="entry name" value="Urease, subunit C, domain 1"/>
    <property type="match status" value="1"/>
</dbReference>